<dbReference type="InterPro" id="IPR029058">
    <property type="entry name" value="AB_hydrolase_fold"/>
</dbReference>
<dbReference type="EC" id="3.1.1.-" evidence="3"/>
<reference evidence="5 6" key="1">
    <citation type="submission" date="2017-01" db="EMBL/GenBank/DDBJ databases">
        <title>The recent genome duplication of the halophilic yeast Hortaea werneckii: insights from long-read sequencing.</title>
        <authorList>
            <person name="Sinha S."/>
            <person name="Flibotte S."/>
            <person name="Neira M."/>
            <person name="Lenassi M."/>
            <person name="Gostincar C."/>
            <person name="Stajich J.E."/>
            <person name="Nislow C.E."/>
        </authorList>
    </citation>
    <scope>NUCLEOTIDE SEQUENCE [LARGE SCALE GENOMIC DNA]</scope>
    <source>
        <strain evidence="5 6">EXF-2000</strain>
    </source>
</reference>
<feature type="domain" description="Carboxylesterase type B" evidence="4">
    <location>
        <begin position="18"/>
        <end position="494"/>
    </location>
</feature>
<dbReference type="InParanoid" id="A0A1Z5SYX7"/>
<organism evidence="5 6">
    <name type="scientific">Hortaea werneckii EXF-2000</name>
    <dbReference type="NCBI Taxonomy" id="1157616"/>
    <lineage>
        <taxon>Eukaryota</taxon>
        <taxon>Fungi</taxon>
        <taxon>Dikarya</taxon>
        <taxon>Ascomycota</taxon>
        <taxon>Pezizomycotina</taxon>
        <taxon>Dothideomycetes</taxon>
        <taxon>Dothideomycetidae</taxon>
        <taxon>Mycosphaerellales</taxon>
        <taxon>Teratosphaeriaceae</taxon>
        <taxon>Hortaea</taxon>
    </lineage>
</organism>
<dbReference type="AlphaFoldDB" id="A0A1Z5SYX7"/>
<dbReference type="EMBL" id="MUNK01000183">
    <property type="protein sequence ID" value="OTA26899.1"/>
    <property type="molecule type" value="Genomic_DNA"/>
</dbReference>
<accession>A0A1Z5SYX7</accession>
<comment type="caution">
    <text evidence="5">The sequence shown here is derived from an EMBL/GenBank/DDBJ whole genome shotgun (WGS) entry which is preliminary data.</text>
</comment>
<keyword evidence="2 3" id="KW-0378">Hydrolase</keyword>
<evidence type="ECO:0000256" key="3">
    <source>
        <dbReference type="RuleBase" id="RU361235"/>
    </source>
</evidence>
<comment type="similarity">
    <text evidence="1 3">Belongs to the type-B carboxylesterase/lipase family.</text>
</comment>
<dbReference type="PROSITE" id="PS00122">
    <property type="entry name" value="CARBOXYLESTERASE_B_1"/>
    <property type="match status" value="1"/>
</dbReference>
<evidence type="ECO:0000313" key="5">
    <source>
        <dbReference type="EMBL" id="OTA26899.1"/>
    </source>
</evidence>
<dbReference type="InterPro" id="IPR019826">
    <property type="entry name" value="Carboxylesterase_B_AS"/>
</dbReference>
<sequence>MIQDQYEKRHCRFEAGPLGHLEGLTLSLKSKPDESVSRYFGGLPYGLPPIGPHRFRRPRPLPDHYRYGTRSNPGNYTGSAAFCPQPGFRRSPDESMWDEDCLQLNIHIPAGEAPNKNGWPVFFYIHGGFLQWGDANMPPTAVAPLITETAFKAIVVMPAYRLNAFGFLASRELQADAARDGETSGNMGFWDQRQALKWTARNIGHFGGDPTNITVAGYSAGSHSTFQQLAHELYFVPDSEAVIRRAIMWSNSPGVQPKTLDEHQKQFDELLNALDIPMNLSGDEKVRRLRSVSAHDLIKVQDGLKLSEFRALTDGAFIPKDIIVNINNGDFGRRMKKRGIKLMNGECRDEHYLYESWRTPSPSYETVYTRLCADYPEQAVRQLMGHVCGRERKLPRGVESWQDLFGRLYANMQVHCLERGLCDALVKGGLIPGQDLLRYRFNWRADCVTLPKEWKVTHATDMAIWFWGEGQGEGLKPGEKQVLEPWNRAFADFVSGRTVDWGTNSVKEMKRLKDDGNTDIWTDDRWKEGLEIWNLVNGNEPAGFLSWFRSKL</sequence>
<proteinExistence type="inferred from homology"/>
<protein>
    <recommendedName>
        <fullName evidence="3">Carboxylic ester hydrolase</fullName>
        <ecNumber evidence="3">3.1.1.-</ecNumber>
    </recommendedName>
</protein>
<dbReference type="PANTHER" id="PTHR43142">
    <property type="entry name" value="CARBOXYLIC ESTER HYDROLASE"/>
    <property type="match status" value="1"/>
</dbReference>
<gene>
    <name evidence="5" type="ORF">BTJ68_11734</name>
</gene>
<name>A0A1Z5SYX7_HORWE</name>
<dbReference type="Pfam" id="PF00135">
    <property type="entry name" value="COesterase"/>
    <property type="match status" value="1"/>
</dbReference>
<dbReference type="SUPFAM" id="SSF53474">
    <property type="entry name" value="alpha/beta-Hydrolases"/>
    <property type="match status" value="1"/>
</dbReference>
<evidence type="ECO:0000259" key="4">
    <source>
        <dbReference type="Pfam" id="PF00135"/>
    </source>
</evidence>
<dbReference type="VEuPathDB" id="FungiDB:BTJ68_11734"/>
<dbReference type="OrthoDB" id="6846267at2759"/>
<dbReference type="STRING" id="1157616.A0A1Z5SYX7"/>
<dbReference type="Proteomes" id="UP000194280">
    <property type="component" value="Unassembled WGS sequence"/>
</dbReference>
<dbReference type="GO" id="GO:0016787">
    <property type="term" value="F:hydrolase activity"/>
    <property type="evidence" value="ECO:0007669"/>
    <property type="project" value="UniProtKB-KW"/>
</dbReference>
<dbReference type="InterPro" id="IPR002018">
    <property type="entry name" value="CarbesteraseB"/>
</dbReference>
<dbReference type="PANTHER" id="PTHR43142:SF4">
    <property type="entry name" value="CARBOXYLIC ESTER HYDROLASE"/>
    <property type="match status" value="1"/>
</dbReference>
<evidence type="ECO:0000313" key="6">
    <source>
        <dbReference type="Proteomes" id="UP000194280"/>
    </source>
</evidence>
<evidence type="ECO:0000256" key="2">
    <source>
        <dbReference type="ARBA" id="ARBA00022801"/>
    </source>
</evidence>
<dbReference type="Gene3D" id="3.40.50.1820">
    <property type="entry name" value="alpha/beta hydrolase"/>
    <property type="match status" value="1"/>
</dbReference>
<evidence type="ECO:0000256" key="1">
    <source>
        <dbReference type="ARBA" id="ARBA00005964"/>
    </source>
</evidence>
<keyword evidence="6" id="KW-1185">Reference proteome</keyword>